<dbReference type="EMBL" id="BARW01026314">
    <property type="protein sequence ID" value="GAJ16215.1"/>
    <property type="molecule type" value="Genomic_DNA"/>
</dbReference>
<dbReference type="AlphaFoldDB" id="X1VX92"/>
<feature type="coiled-coil region" evidence="1">
    <location>
        <begin position="62"/>
        <end position="124"/>
    </location>
</feature>
<evidence type="ECO:0000256" key="1">
    <source>
        <dbReference type="SAM" id="Coils"/>
    </source>
</evidence>
<gene>
    <name evidence="2" type="ORF">S12H4_42940</name>
</gene>
<evidence type="ECO:0000313" key="2">
    <source>
        <dbReference type="EMBL" id="GAJ16215.1"/>
    </source>
</evidence>
<name>X1VX92_9ZZZZ</name>
<reference evidence="2" key="1">
    <citation type="journal article" date="2014" name="Front. Microbiol.">
        <title>High frequency of phylogenetically diverse reductive dehalogenase-homologous genes in deep subseafloor sedimentary metagenomes.</title>
        <authorList>
            <person name="Kawai M."/>
            <person name="Futagami T."/>
            <person name="Toyoda A."/>
            <person name="Takaki Y."/>
            <person name="Nishi S."/>
            <person name="Hori S."/>
            <person name="Arai W."/>
            <person name="Tsubouchi T."/>
            <person name="Morono Y."/>
            <person name="Uchiyama I."/>
            <person name="Ito T."/>
            <person name="Fujiyama A."/>
            <person name="Inagaki F."/>
            <person name="Takami H."/>
        </authorList>
    </citation>
    <scope>NUCLEOTIDE SEQUENCE</scope>
    <source>
        <strain evidence="2">Expedition CK06-06</strain>
    </source>
</reference>
<proteinExistence type="predicted"/>
<evidence type="ECO:0008006" key="3">
    <source>
        <dbReference type="Google" id="ProtNLM"/>
    </source>
</evidence>
<feature type="non-terminal residue" evidence="2">
    <location>
        <position position="199"/>
    </location>
</feature>
<comment type="caution">
    <text evidence="2">The sequence shown here is derived from an EMBL/GenBank/DDBJ whole genome shotgun (WGS) entry which is preliminary data.</text>
</comment>
<organism evidence="2">
    <name type="scientific">marine sediment metagenome</name>
    <dbReference type="NCBI Taxonomy" id="412755"/>
    <lineage>
        <taxon>unclassified sequences</taxon>
        <taxon>metagenomes</taxon>
        <taxon>ecological metagenomes</taxon>
    </lineage>
</organism>
<protein>
    <recommendedName>
        <fullName evidence="3">Recombinase zinc beta ribbon domain-containing protein</fullName>
    </recommendedName>
</protein>
<keyword evidence="1" id="KW-0175">Coiled coil</keyword>
<accession>X1VX92</accession>
<sequence length="199" mass="24160">MYGKTFRPSNTVYLCNSCRRKIKLEKLDNFFIDSLNHYKFNTNDLVFPVQSNENIYKVEEKMEFLNRQRISVEDKIDNLLEARRLDAINDDTFSERIRRLEERREQLKLELAKTEGKLTFLKIRKTSENYVENRIRTFASMFPYMTFEEKRDVIEEVVDRIVINDKQIRISLYYLPFFQNEVSSLENELQTHMGSWRQR</sequence>